<dbReference type="SUPFAM" id="SSF52279">
    <property type="entry name" value="Beta-D-glucan exohydrolase, C-terminal domain"/>
    <property type="match status" value="1"/>
</dbReference>
<dbReference type="InterPro" id="IPR036962">
    <property type="entry name" value="Glyco_hydro_3_N_sf"/>
</dbReference>
<dbReference type="InterPro" id="IPR001764">
    <property type="entry name" value="Glyco_hydro_3_N"/>
</dbReference>
<evidence type="ECO:0000313" key="17">
    <source>
        <dbReference type="EMBL" id="KIM95328.1"/>
    </source>
</evidence>
<keyword evidence="7 15" id="KW-0732">Signal</keyword>
<reference evidence="17 18" key="1">
    <citation type="submission" date="2014-04" db="EMBL/GenBank/DDBJ databases">
        <authorList>
            <consortium name="DOE Joint Genome Institute"/>
            <person name="Kuo A."/>
            <person name="Martino E."/>
            <person name="Perotto S."/>
            <person name="Kohler A."/>
            <person name="Nagy L.G."/>
            <person name="Floudas D."/>
            <person name="Copeland A."/>
            <person name="Barry K.W."/>
            <person name="Cichocki N."/>
            <person name="Veneault-Fourrey C."/>
            <person name="LaButti K."/>
            <person name="Lindquist E.A."/>
            <person name="Lipzen A."/>
            <person name="Lundell T."/>
            <person name="Morin E."/>
            <person name="Murat C."/>
            <person name="Sun H."/>
            <person name="Tunlid A."/>
            <person name="Henrissat B."/>
            <person name="Grigoriev I.V."/>
            <person name="Hibbett D.S."/>
            <person name="Martin F."/>
            <person name="Nordberg H.P."/>
            <person name="Cantor M.N."/>
            <person name="Hua S.X."/>
        </authorList>
    </citation>
    <scope>NUCLEOTIDE SEQUENCE [LARGE SCALE GENOMIC DNA]</scope>
    <source>
        <strain evidence="17 18">Zn</strain>
    </source>
</reference>
<evidence type="ECO:0000256" key="11">
    <source>
        <dbReference type="ARBA" id="ARBA00023277"/>
    </source>
</evidence>
<name>A0A0C3C8U2_OIDMZ</name>
<organism evidence="17 18">
    <name type="scientific">Oidiodendron maius (strain Zn)</name>
    <dbReference type="NCBI Taxonomy" id="913774"/>
    <lineage>
        <taxon>Eukaryota</taxon>
        <taxon>Fungi</taxon>
        <taxon>Dikarya</taxon>
        <taxon>Ascomycota</taxon>
        <taxon>Pezizomycotina</taxon>
        <taxon>Leotiomycetes</taxon>
        <taxon>Leotiomycetes incertae sedis</taxon>
        <taxon>Myxotrichaceae</taxon>
        <taxon>Oidiodendron</taxon>
    </lineage>
</organism>
<proteinExistence type="inferred from homology"/>
<dbReference type="PANTHER" id="PTHR42715">
    <property type="entry name" value="BETA-GLUCOSIDASE"/>
    <property type="match status" value="1"/>
</dbReference>
<dbReference type="STRING" id="913774.A0A0C3C8U2"/>
<keyword evidence="8 14" id="KW-0378">Hydrolase</keyword>
<evidence type="ECO:0000259" key="16">
    <source>
        <dbReference type="SMART" id="SM01217"/>
    </source>
</evidence>
<evidence type="ECO:0000256" key="8">
    <source>
        <dbReference type="ARBA" id="ARBA00022801"/>
    </source>
</evidence>
<evidence type="ECO:0000256" key="13">
    <source>
        <dbReference type="ARBA" id="ARBA00023326"/>
    </source>
</evidence>
<dbReference type="UniPathway" id="UPA00696"/>
<dbReference type="InterPro" id="IPR002772">
    <property type="entry name" value="Glyco_hydro_3_C"/>
</dbReference>
<evidence type="ECO:0000256" key="1">
    <source>
        <dbReference type="ARBA" id="ARBA00000448"/>
    </source>
</evidence>
<evidence type="ECO:0000256" key="4">
    <source>
        <dbReference type="ARBA" id="ARBA00005336"/>
    </source>
</evidence>
<dbReference type="GO" id="GO:0008422">
    <property type="term" value="F:beta-glucosidase activity"/>
    <property type="evidence" value="ECO:0007669"/>
    <property type="project" value="UniProtKB-EC"/>
</dbReference>
<dbReference type="InParanoid" id="A0A0C3C8U2"/>
<comment type="catalytic activity">
    <reaction evidence="1 14">
        <text>Hydrolysis of terminal, non-reducing beta-D-glucosyl residues with release of beta-D-glucose.</text>
        <dbReference type="EC" id="3.2.1.21"/>
    </reaction>
</comment>
<dbReference type="Proteomes" id="UP000054321">
    <property type="component" value="Unassembled WGS sequence"/>
</dbReference>
<gene>
    <name evidence="17" type="ORF">OIDMADRAFT_59805</name>
</gene>
<dbReference type="Pfam" id="PF01915">
    <property type="entry name" value="Glyco_hydro_3_C"/>
    <property type="match status" value="1"/>
</dbReference>
<dbReference type="Gene3D" id="3.20.20.300">
    <property type="entry name" value="Glycoside hydrolase, family 3, N-terminal domain"/>
    <property type="match status" value="1"/>
</dbReference>
<keyword evidence="13 14" id="KW-0624">Polysaccharide degradation</keyword>
<dbReference type="InterPro" id="IPR019800">
    <property type="entry name" value="Glyco_hydro_3_AS"/>
</dbReference>
<evidence type="ECO:0000256" key="2">
    <source>
        <dbReference type="ARBA" id="ARBA00004613"/>
    </source>
</evidence>
<dbReference type="SMART" id="SM01217">
    <property type="entry name" value="Fn3_like"/>
    <property type="match status" value="1"/>
</dbReference>
<keyword evidence="6" id="KW-0964">Secreted</keyword>
<accession>A0A0C3C8U2</accession>
<dbReference type="FunFam" id="3.20.20.300:FF:000002">
    <property type="entry name" value="Probable beta-glucosidase"/>
    <property type="match status" value="1"/>
</dbReference>
<dbReference type="PRINTS" id="PR00133">
    <property type="entry name" value="GLHYDRLASE3"/>
</dbReference>
<dbReference type="OrthoDB" id="416222at2759"/>
<evidence type="ECO:0000256" key="14">
    <source>
        <dbReference type="RuleBase" id="RU361161"/>
    </source>
</evidence>
<feature type="signal peptide" evidence="15">
    <location>
        <begin position="1"/>
        <end position="20"/>
    </location>
</feature>
<dbReference type="Pfam" id="PF00933">
    <property type="entry name" value="Glyco_hydro_3"/>
    <property type="match status" value="1"/>
</dbReference>
<comment type="similarity">
    <text evidence="4 14">Belongs to the glycosyl hydrolase 3 family.</text>
</comment>
<dbReference type="Gene3D" id="2.60.40.10">
    <property type="entry name" value="Immunoglobulins"/>
    <property type="match status" value="1"/>
</dbReference>
<evidence type="ECO:0000256" key="5">
    <source>
        <dbReference type="ARBA" id="ARBA00012744"/>
    </source>
</evidence>
<comment type="pathway">
    <text evidence="3 14">Glycan metabolism; cellulose degradation.</text>
</comment>
<evidence type="ECO:0000256" key="9">
    <source>
        <dbReference type="ARBA" id="ARBA00023001"/>
    </source>
</evidence>
<dbReference type="InterPro" id="IPR050288">
    <property type="entry name" value="Cellulose_deg_GH3"/>
</dbReference>
<dbReference type="AlphaFoldDB" id="A0A0C3C8U2"/>
<evidence type="ECO:0000256" key="6">
    <source>
        <dbReference type="ARBA" id="ARBA00022525"/>
    </source>
</evidence>
<sequence length="804" mass="86879">MSFAMVVLASLITTLSTVQCLPELSINSATSTIESDSYFYGQSPAIYPAPIASGSEDWSGAYQKAKRFVTQLTLDEKINLTAGYTSTTNGCAGNIAAIPRLHFPGMCLQDAGNGIRGSDFVNGYPSGIHVGASWNKHLAHQRGHYMGLEYRTKGINVILGPTIGPLGRIITSGRNWESYSNDPYLSGKLVAETVQATQGVGVITSTKHFIVNEQESNRVPTTNSRGQSVESVSSNVDDKTLHELYLWPFQEALRAGSGNIMCSYNRINNSHSCQNSKILNGILKGELGFQGFVVSDWGAQHSGVASALAGLDVAMPLPYDFWGNNLTAAIKNGSVPTTRLDDMITRVIATWYQLGQDSSFPDPGIGMPIDITAAHSQVNARNNASRATLMQGAVEGHVLVKNSNHALPLKSPKSLSIYGYDAKRPDTVVPTSSPYGPWGLGYTAFNFLSIIDNLLGIPNPNVISQIAPYGTLLSGGGSAAVTPLYWDAPFDALQQRARIDGTELFWDFATLNSTSSVYENTDACLVFINAYAAEGFDRSGIHDDFSDALVLNIADQCANTIVIIHNAGIRLVDQFVSHPNVTAIIFAHLPGQDSGSALVSLLYGDENFSGKLPYTVAKNESDYGALLFAAQPVEPFMLFPQSNFSEGVYIDYRAFDKLNLVPRYEFGFGLSYTTFQYSNLVVQKQSLGNSGPYPVGPIQQGGHVDLWDTVATVSADIKNTGCVTGQEVVQLYVGIPGGPVKQLRGFEKPSLNSEQSQTLSFPLTRKDLSIWNVVTQKWQLQSGTYHIYVGSSSRILPLSGTLVI</sequence>
<dbReference type="Pfam" id="PF14310">
    <property type="entry name" value="Fn3-like"/>
    <property type="match status" value="1"/>
</dbReference>
<keyword evidence="9" id="KW-0136">Cellulose degradation</keyword>
<keyword evidence="18" id="KW-1185">Reference proteome</keyword>
<dbReference type="GO" id="GO:0030245">
    <property type="term" value="P:cellulose catabolic process"/>
    <property type="evidence" value="ECO:0007669"/>
    <property type="project" value="UniProtKB-UniPathway"/>
</dbReference>
<dbReference type="InterPro" id="IPR036881">
    <property type="entry name" value="Glyco_hydro_3_C_sf"/>
</dbReference>
<keyword evidence="12 14" id="KW-0326">Glycosidase</keyword>
<feature type="chain" id="PRO_5002162528" description="beta-glucosidase" evidence="15">
    <location>
        <begin position="21"/>
        <end position="804"/>
    </location>
</feature>
<evidence type="ECO:0000256" key="10">
    <source>
        <dbReference type="ARBA" id="ARBA00023180"/>
    </source>
</evidence>
<dbReference type="PROSITE" id="PS00775">
    <property type="entry name" value="GLYCOSYL_HYDROL_F3"/>
    <property type="match status" value="1"/>
</dbReference>
<keyword evidence="10" id="KW-0325">Glycoprotein</keyword>
<evidence type="ECO:0000256" key="3">
    <source>
        <dbReference type="ARBA" id="ARBA00004987"/>
    </source>
</evidence>
<evidence type="ECO:0000313" key="18">
    <source>
        <dbReference type="Proteomes" id="UP000054321"/>
    </source>
</evidence>
<dbReference type="Gene3D" id="3.40.50.1700">
    <property type="entry name" value="Glycoside hydrolase family 3 C-terminal domain"/>
    <property type="match status" value="1"/>
</dbReference>
<dbReference type="InterPro" id="IPR026891">
    <property type="entry name" value="Fn3-like"/>
</dbReference>
<dbReference type="EMBL" id="KN832887">
    <property type="protein sequence ID" value="KIM95328.1"/>
    <property type="molecule type" value="Genomic_DNA"/>
</dbReference>
<protein>
    <recommendedName>
        <fullName evidence="5 14">beta-glucosidase</fullName>
        <ecNumber evidence="5 14">3.2.1.21</ecNumber>
    </recommendedName>
</protein>
<dbReference type="EC" id="3.2.1.21" evidence="5 14"/>
<reference evidence="18" key="2">
    <citation type="submission" date="2015-01" db="EMBL/GenBank/DDBJ databases">
        <title>Evolutionary Origins and Diversification of the Mycorrhizal Mutualists.</title>
        <authorList>
            <consortium name="DOE Joint Genome Institute"/>
            <consortium name="Mycorrhizal Genomics Consortium"/>
            <person name="Kohler A."/>
            <person name="Kuo A."/>
            <person name="Nagy L.G."/>
            <person name="Floudas D."/>
            <person name="Copeland A."/>
            <person name="Barry K.W."/>
            <person name="Cichocki N."/>
            <person name="Veneault-Fourrey C."/>
            <person name="LaButti K."/>
            <person name="Lindquist E.A."/>
            <person name="Lipzen A."/>
            <person name="Lundell T."/>
            <person name="Morin E."/>
            <person name="Murat C."/>
            <person name="Riley R."/>
            <person name="Ohm R."/>
            <person name="Sun H."/>
            <person name="Tunlid A."/>
            <person name="Henrissat B."/>
            <person name="Grigoriev I.V."/>
            <person name="Hibbett D.S."/>
            <person name="Martin F."/>
        </authorList>
    </citation>
    <scope>NUCLEOTIDE SEQUENCE [LARGE SCALE GENOMIC DNA]</scope>
    <source>
        <strain evidence="18">Zn</strain>
    </source>
</reference>
<dbReference type="GO" id="GO:0005576">
    <property type="term" value="C:extracellular region"/>
    <property type="evidence" value="ECO:0007669"/>
    <property type="project" value="UniProtKB-SubCell"/>
</dbReference>
<dbReference type="InterPro" id="IPR017853">
    <property type="entry name" value="GH"/>
</dbReference>
<feature type="domain" description="Fibronectin type III-like" evidence="16">
    <location>
        <begin position="727"/>
        <end position="793"/>
    </location>
</feature>
<dbReference type="InterPro" id="IPR013783">
    <property type="entry name" value="Ig-like_fold"/>
</dbReference>
<dbReference type="HOGENOM" id="CLU_004542_2_1_1"/>
<evidence type="ECO:0000256" key="15">
    <source>
        <dbReference type="SAM" id="SignalP"/>
    </source>
</evidence>
<dbReference type="PANTHER" id="PTHR42715:SF5">
    <property type="entry name" value="BETA-GLUCOSIDASE M-RELATED"/>
    <property type="match status" value="1"/>
</dbReference>
<dbReference type="SUPFAM" id="SSF51445">
    <property type="entry name" value="(Trans)glycosidases"/>
    <property type="match status" value="1"/>
</dbReference>
<comment type="subcellular location">
    <subcellularLocation>
        <location evidence="2">Secreted</location>
    </subcellularLocation>
</comment>
<evidence type="ECO:0000256" key="7">
    <source>
        <dbReference type="ARBA" id="ARBA00022729"/>
    </source>
</evidence>
<evidence type="ECO:0000256" key="12">
    <source>
        <dbReference type="ARBA" id="ARBA00023295"/>
    </source>
</evidence>
<keyword evidence="11 14" id="KW-0119">Carbohydrate metabolism</keyword>